<dbReference type="CDD" id="cd03801">
    <property type="entry name" value="GT4_PimA-like"/>
    <property type="match status" value="1"/>
</dbReference>
<evidence type="ECO:0000313" key="3">
    <source>
        <dbReference type="Proteomes" id="UP001625374"/>
    </source>
</evidence>
<evidence type="ECO:0000256" key="1">
    <source>
        <dbReference type="SAM" id="Phobius"/>
    </source>
</evidence>
<protein>
    <submittedName>
        <fullName evidence="2">Glycosyltransferase family 4 protein</fullName>
        <ecNumber evidence="2">2.4.-.-</ecNumber>
    </submittedName>
</protein>
<dbReference type="PANTHER" id="PTHR12526">
    <property type="entry name" value="GLYCOSYLTRANSFERASE"/>
    <property type="match status" value="1"/>
</dbReference>
<dbReference type="Pfam" id="PF13692">
    <property type="entry name" value="Glyco_trans_1_4"/>
    <property type="match status" value="1"/>
</dbReference>
<name>A0ABW8UN92_9LACT</name>
<dbReference type="EC" id="2.4.-.-" evidence="2"/>
<keyword evidence="1" id="KW-0472">Membrane</keyword>
<sequence length="380" mass="43156">MRKKVLFFAVSKRELSGGQTMIYNALKNIDNSKYDVELLVQSECPLSQKVQSEGIRVHFLPFPNILKDNQSQRNNFILLLIKKVMMVLTLLIFSLRTFVFVRKHKYDVVWCENIKVLLSVALLKFSRVKLVFNMWSMVNSHLGLKLVTLISNHIIVEGFFQKELFANMKAPPISVIYTQINKMIFTNIQRSNRKETNKTIIGFLGGCRYSKGYDVFVETAHELVVKQGLTDLFFYVAGASQDDDLINNKELSIKIDELADNIQIIEWIDDKELFYGQIDIFISTSRSEGLPGAVREAMGFGLPVIATDVGGTQEALGNTGLIISGKEKEKIILQCGNNIKDLAFNKRKSYILGSAAQKRANTLFIGDNWVKELEGVFYKL</sequence>
<reference evidence="2 3" key="1">
    <citation type="submission" date="2024-08" db="EMBL/GenBank/DDBJ databases">
        <authorList>
            <person name="Arias E."/>
        </authorList>
    </citation>
    <scope>NUCLEOTIDE SEQUENCE [LARGE SCALE GENOMIC DNA]</scope>
    <source>
        <strain evidence="2 3">FAM 24106</strain>
    </source>
</reference>
<dbReference type="PANTHER" id="PTHR12526:SF630">
    <property type="entry name" value="GLYCOSYLTRANSFERASE"/>
    <property type="match status" value="1"/>
</dbReference>
<dbReference type="RefSeq" id="WP_407143645.1">
    <property type="nucleotide sequence ID" value="NZ_JBGQQI010000022.1"/>
</dbReference>
<proteinExistence type="predicted"/>
<comment type="caution">
    <text evidence="2">The sequence shown here is derived from an EMBL/GenBank/DDBJ whole genome shotgun (WGS) entry which is preliminary data.</text>
</comment>
<keyword evidence="2" id="KW-0328">Glycosyltransferase</keyword>
<dbReference type="Gene3D" id="3.40.50.2000">
    <property type="entry name" value="Glycogen Phosphorylase B"/>
    <property type="match status" value="2"/>
</dbReference>
<dbReference type="EMBL" id="JBGQQK010000023">
    <property type="protein sequence ID" value="MFL2103266.1"/>
    <property type="molecule type" value="Genomic_DNA"/>
</dbReference>
<keyword evidence="1" id="KW-1133">Transmembrane helix</keyword>
<feature type="transmembrane region" description="Helical" evidence="1">
    <location>
        <begin position="76"/>
        <end position="95"/>
    </location>
</feature>
<accession>A0ABW8UN92</accession>
<keyword evidence="2" id="KW-0808">Transferase</keyword>
<dbReference type="Proteomes" id="UP001625374">
    <property type="component" value="Unassembled WGS sequence"/>
</dbReference>
<keyword evidence="1" id="KW-0812">Transmembrane</keyword>
<gene>
    <name evidence="2" type="ORF">ACEN37_08350</name>
</gene>
<dbReference type="SUPFAM" id="SSF53756">
    <property type="entry name" value="UDP-Glycosyltransferase/glycogen phosphorylase"/>
    <property type="match status" value="1"/>
</dbReference>
<organism evidence="2 3">
    <name type="scientific">Marinilactibacillus psychrotolerans</name>
    <dbReference type="NCBI Taxonomy" id="191770"/>
    <lineage>
        <taxon>Bacteria</taxon>
        <taxon>Bacillati</taxon>
        <taxon>Bacillota</taxon>
        <taxon>Bacilli</taxon>
        <taxon>Lactobacillales</taxon>
        <taxon>Carnobacteriaceae</taxon>
        <taxon>Marinilactibacillus</taxon>
    </lineage>
</organism>
<evidence type="ECO:0000313" key="2">
    <source>
        <dbReference type="EMBL" id="MFL2103266.1"/>
    </source>
</evidence>
<dbReference type="GO" id="GO:0016757">
    <property type="term" value="F:glycosyltransferase activity"/>
    <property type="evidence" value="ECO:0007669"/>
    <property type="project" value="UniProtKB-KW"/>
</dbReference>
<keyword evidence="3" id="KW-1185">Reference proteome</keyword>